<dbReference type="AlphaFoldDB" id="A0A8S4QY88"/>
<name>A0A8S4QY88_9NEOP</name>
<reference evidence="2" key="1">
    <citation type="submission" date="2022-03" db="EMBL/GenBank/DDBJ databases">
        <authorList>
            <person name="Lindestad O."/>
        </authorList>
    </citation>
    <scope>NUCLEOTIDE SEQUENCE</scope>
</reference>
<dbReference type="Proteomes" id="UP000838756">
    <property type="component" value="Unassembled WGS sequence"/>
</dbReference>
<evidence type="ECO:0000313" key="3">
    <source>
        <dbReference type="Proteomes" id="UP000838756"/>
    </source>
</evidence>
<proteinExistence type="predicted"/>
<dbReference type="OrthoDB" id="7445709at2759"/>
<feature type="compositionally biased region" description="Basic and acidic residues" evidence="1">
    <location>
        <begin position="23"/>
        <end position="37"/>
    </location>
</feature>
<keyword evidence="3" id="KW-1185">Reference proteome</keyword>
<feature type="non-terminal residue" evidence="2">
    <location>
        <position position="63"/>
    </location>
</feature>
<comment type="caution">
    <text evidence="2">The sequence shown here is derived from an EMBL/GenBank/DDBJ whole genome shotgun (WGS) entry which is preliminary data.</text>
</comment>
<organism evidence="2 3">
    <name type="scientific">Pararge aegeria aegeria</name>
    <dbReference type="NCBI Taxonomy" id="348720"/>
    <lineage>
        <taxon>Eukaryota</taxon>
        <taxon>Metazoa</taxon>
        <taxon>Ecdysozoa</taxon>
        <taxon>Arthropoda</taxon>
        <taxon>Hexapoda</taxon>
        <taxon>Insecta</taxon>
        <taxon>Pterygota</taxon>
        <taxon>Neoptera</taxon>
        <taxon>Endopterygota</taxon>
        <taxon>Lepidoptera</taxon>
        <taxon>Glossata</taxon>
        <taxon>Ditrysia</taxon>
        <taxon>Papilionoidea</taxon>
        <taxon>Nymphalidae</taxon>
        <taxon>Satyrinae</taxon>
        <taxon>Satyrini</taxon>
        <taxon>Parargina</taxon>
        <taxon>Pararge</taxon>
    </lineage>
</organism>
<feature type="compositionally biased region" description="Basic and acidic residues" evidence="1">
    <location>
        <begin position="45"/>
        <end position="55"/>
    </location>
</feature>
<sequence length="63" mass="7473">MGAPQTPKQIDDDDSEPHVAVVEETRQEHDRKLDRKRGQSCPRRRGLENELEGERRRLRRKPN</sequence>
<gene>
    <name evidence="2" type="primary">jg9834</name>
    <name evidence="2" type="ORF">PAEG_LOCUS5936</name>
</gene>
<feature type="region of interest" description="Disordered" evidence="1">
    <location>
        <begin position="23"/>
        <end position="63"/>
    </location>
</feature>
<accession>A0A8S4QY88</accession>
<evidence type="ECO:0000256" key="1">
    <source>
        <dbReference type="SAM" id="MobiDB-lite"/>
    </source>
</evidence>
<dbReference type="EMBL" id="CAKXAJ010019018">
    <property type="protein sequence ID" value="CAH2218087.1"/>
    <property type="molecule type" value="Genomic_DNA"/>
</dbReference>
<evidence type="ECO:0000313" key="2">
    <source>
        <dbReference type="EMBL" id="CAH2218087.1"/>
    </source>
</evidence>
<protein>
    <submittedName>
        <fullName evidence="2">Jg9834 protein</fullName>
    </submittedName>
</protein>